<dbReference type="Proteomes" id="UP001620408">
    <property type="component" value="Unassembled WGS sequence"/>
</dbReference>
<proteinExistence type="predicted"/>
<dbReference type="EMBL" id="JADIKD010000010">
    <property type="protein sequence ID" value="MFK2917637.1"/>
    <property type="molecule type" value="Genomic_DNA"/>
</dbReference>
<sequence>MRIRTSRLVVAATLLTAFLCAPALSLAKSKNTQRNTLAPAYVDIYDYLPDWQDRDAWLDITYQLKLNFLDVCGDTFCEGEYANLEALSYRCSVETASGNIGECVWVIAASSEDINPGDGRVVVALHQWQCASPLAAHTSATQLVAALKGRNPIDAMLPNTDKSIYDGLTECL</sequence>
<evidence type="ECO:0008006" key="4">
    <source>
        <dbReference type="Google" id="ProtNLM"/>
    </source>
</evidence>
<feature type="signal peptide" evidence="1">
    <location>
        <begin position="1"/>
        <end position="23"/>
    </location>
</feature>
<accession>A0ABW8K422</accession>
<evidence type="ECO:0000313" key="3">
    <source>
        <dbReference type="Proteomes" id="UP001620408"/>
    </source>
</evidence>
<protein>
    <recommendedName>
        <fullName evidence="4">Secreted protein</fullName>
    </recommendedName>
</protein>
<reference evidence="2 3" key="1">
    <citation type="submission" date="2020-10" db="EMBL/GenBank/DDBJ databases">
        <title>Phylogeny of dyella-like bacteria.</title>
        <authorList>
            <person name="Fu J."/>
        </authorList>
    </citation>
    <scope>NUCLEOTIDE SEQUENCE [LARGE SCALE GENOMIC DNA]</scope>
    <source>
        <strain evidence="2 3">BB4</strain>
    </source>
</reference>
<keyword evidence="1" id="KW-0732">Signal</keyword>
<evidence type="ECO:0000313" key="2">
    <source>
        <dbReference type="EMBL" id="MFK2917637.1"/>
    </source>
</evidence>
<dbReference type="RefSeq" id="WP_379986789.1">
    <property type="nucleotide sequence ID" value="NZ_JADIKD010000010.1"/>
</dbReference>
<gene>
    <name evidence="2" type="ORF">ISS97_10235</name>
</gene>
<feature type="chain" id="PRO_5045381069" description="Secreted protein" evidence="1">
    <location>
        <begin position="24"/>
        <end position="172"/>
    </location>
</feature>
<organism evidence="2 3">
    <name type="scientific">Dyella koreensis</name>
    <dbReference type="NCBI Taxonomy" id="311235"/>
    <lineage>
        <taxon>Bacteria</taxon>
        <taxon>Pseudomonadati</taxon>
        <taxon>Pseudomonadota</taxon>
        <taxon>Gammaproteobacteria</taxon>
        <taxon>Lysobacterales</taxon>
        <taxon>Rhodanobacteraceae</taxon>
        <taxon>Dyella</taxon>
    </lineage>
</organism>
<name>A0ABW8K422_9GAMM</name>
<evidence type="ECO:0000256" key="1">
    <source>
        <dbReference type="SAM" id="SignalP"/>
    </source>
</evidence>
<comment type="caution">
    <text evidence="2">The sequence shown here is derived from an EMBL/GenBank/DDBJ whole genome shotgun (WGS) entry which is preliminary data.</text>
</comment>
<keyword evidence="3" id="KW-1185">Reference proteome</keyword>